<dbReference type="SUPFAM" id="SSF51658">
    <property type="entry name" value="Xylose isomerase-like"/>
    <property type="match status" value="1"/>
</dbReference>
<evidence type="ECO:0000313" key="2">
    <source>
        <dbReference type="EMBL" id="CAA9466759.1"/>
    </source>
</evidence>
<dbReference type="InterPro" id="IPR036237">
    <property type="entry name" value="Xyl_isomerase-like_sf"/>
</dbReference>
<dbReference type="AlphaFoldDB" id="A0A6J4RI53"/>
<dbReference type="EC" id="5.3.99.11" evidence="2"/>
<reference evidence="2" key="1">
    <citation type="submission" date="2020-02" db="EMBL/GenBank/DDBJ databases">
        <authorList>
            <person name="Meier V. D."/>
        </authorList>
    </citation>
    <scope>NUCLEOTIDE SEQUENCE</scope>
    <source>
        <strain evidence="2">AVDCRST_MAG13</strain>
    </source>
</reference>
<gene>
    <name evidence="2" type="ORF">AVDCRST_MAG13-105</name>
</gene>
<evidence type="ECO:0000259" key="1">
    <source>
        <dbReference type="Pfam" id="PF01261"/>
    </source>
</evidence>
<organism evidence="2">
    <name type="scientific">uncultured Solirubrobacteraceae bacterium</name>
    <dbReference type="NCBI Taxonomy" id="1162706"/>
    <lineage>
        <taxon>Bacteria</taxon>
        <taxon>Bacillati</taxon>
        <taxon>Actinomycetota</taxon>
        <taxon>Thermoleophilia</taxon>
        <taxon>Solirubrobacterales</taxon>
        <taxon>Solirubrobacteraceae</taxon>
        <taxon>environmental samples</taxon>
    </lineage>
</organism>
<dbReference type="EMBL" id="CADCVO010000019">
    <property type="protein sequence ID" value="CAA9466759.1"/>
    <property type="molecule type" value="Genomic_DNA"/>
</dbReference>
<name>A0A6J4RI53_9ACTN</name>
<proteinExistence type="predicted"/>
<sequence length="333" mass="37102">MARPITLFTGQWADLKLEDVAARCASWGYDGLELACWGDHFEVDRALAEPDYVRNHKALLERHGLEVWTIGNHLVGQAVCDPIDARHQGVLPPEVWGDGDPEGVRTRAAERMKDTARAAAQLGVDVVTGFTGSAVWHMLYSFPPNDWAQVERGYEDFAERWGPIIDVFDAEGVRFALEVHPTEIAYDFVTTRKALAAIDRRPGFGINLDPSHFIPQFLDPAAFASEFADRIYHVHVKDSQVMLDGRRSILGSHIDFGEADRGWTFVSPGHGDVDFEALFRVLNRIGYQGPLSVEWEDSGMDRDWGAPDAVQFLKRTDFSPSAVVFDAAFQGSA</sequence>
<dbReference type="InterPro" id="IPR050312">
    <property type="entry name" value="IolE/XylAMocC-like"/>
</dbReference>
<dbReference type="GO" id="GO:0016853">
    <property type="term" value="F:isomerase activity"/>
    <property type="evidence" value="ECO:0007669"/>
    <property type="project" value="UniProtKB-KW"/>
</dbReference>
<dbReference type="Gene3D" id="3.20.20.150">
    <property type="entry name" value="Divalent-metal-dependent TIM barrel enzymes"/>
    <property type="match status" value="1"/>
</dbReference>
<dbReference type="PANTHER" id="PTHR12110:SF21">
    <property type="entry name" value="XYLOSE ISOMERASE-LIKE TIM BARREL DOMAIN-CONTAINING PROTEIN"/>
    <property type="match status" value="1"/>
</dbReference>
<feature type="domain" description="Xylose isomerase-like TIM barrel" evidence="1">
    <location>
        <begin position="22"/>
        <end position="315"/>
    </location>
</feature>
<accession>A0A6J4RI53</accession>
<protein>
    <submittedName>
        <fullName evidence="2">Inosose isomerase</fullName>
        <ecNumber evidence="2">5.3.99.11</ecNumber>
    </submittedName>
</protein>
<keyword evidence="2" id="KW-0413">Isomerase</keyword>
<dbReference type="InterPro" id="IPR013022">
    <property type="entry name" value="Xyl_isomerase-like_TIM-brl"/>
</dbReference>
<dbReference type="PANTHER" id="PTHR12110">
    <property type="entry name" value="HYDROXYPYRUVATE ISOMERASE"/>
    <property type="match status" value="1"/>
</dbReference>
<dbReference type="Pfam" id="PF01261">
    <property type="entry name" value="AP_endonuc_2"/>
    <property type="match status" value="1"/>
</dbReference>